<organism evidence="1 2">
    <name type="scientific">Lepeophtheirus salmonis</name>
    <name type="common">Salmon louse</name>
    <name type="synonym">Caligus salmonis</name>
    <dbReference type="NCBI Taxonomy" id="72036"/>
    <lineage>
        <taxon>Eukaryota</taxon>
        <taxon>Metazoa</taxon>
        <taxon>Ecdysozoa</taxon>
        <taxon>Arthropoda</taxon>
        <taxon>Crustacea</taxon>
        <taxon>Multicrustacea</taxon>
        <taxon>Hexanauplia</taxon>
        <taxon>Copepoda</taxon>
        <taxon>Siphonostomatoida</taxon>
        <taxon>Caligidae</taxon>
        <taxon>Lepeophtheirus</taxon>
    </lineage>
</organism>
<reference evidence="1" key="1">
    <citation type="submission" date="2021-02" db="EMBL/GenBank/DDBJ databases">
        <authorList>
            <person name="Bekaert M."/>
        </authorList>
    </citation>
    <scope>NUCLEOTIDE SEQUENCE</scope>
    <source>
        <strain evidence="1">IoA-00</strain>
    </source>
</reference>
<evidence type="ECO:0000313" key="2">
    <source>
        <dbReference type="Proteomes" id="UP000675881"/>
    </source>
</evidence>
<dbReference type="EMBL" id="HG994593">
    <property type="protein sequence ID" value="CAF2845821.1"/>
    <property type="molecule type" value="Genomic_DNA"/>
</dbReference>
<gene>
    <name evidence="1" type="ORF">LSAA_5490</name>
</gene>
<accession>A0A7R8CJZ1</accession>
<keyword evidence="2" id="KW-1185">Reference proteome</keyword>
<proteinExistence type="predicted"/>
<protein>
    <submittedName>
        <fullName evidence="1">(salmon louse) hypothetical protein</fullName>
    </submittedName>
</protein>
<evidence type="ECO:0000313" key="1">
    <source>
        <dbReference type="EMBL" id="CAF2845821.1"/>
    </source>
</evidence>
<dbReference type="Proteomes" id="UP000675881">
    <property type="component" value="Chromosome 14"/>
</dbReference>
<name>A0A7R8CJZ1_LEPSM</name>
<sequence length="145" mass="16084">MKVEAVVIASELGFPFGYITPLQVNSLRGWTDSMISSKYWESVNPNCWGNVYGHENPSDIASRCVLPKELDEGTHVVITAFTLIGNFLGSDENGFHNWSIASVQKTILGSDSLIRCGEVRTLDGIRLHRPYKLALITPPFSDENN</sequence>
<dbReference type="AlphaFoldDB" id="A0A7R8CJZ1"/>